<dbReference type="InterPro" id="IPR007404">
    <property type="entry name" value="YdjM-like"/>
</dbReference>
<evidence type="ECO:0008006" key="4">
    <source>
        <dbReference type="Google" id="ProtNLM"/>
    </source>
</evidence>
<sequence>MDPLKHASIPLLAFLAVSKSPSLVSVAVLLFGAVFPDFDVLFEEHRGYFHSLLFIMPIFTLSFYIQNHYLWLFVFGLGMHFFLDFLSGVMPFLYPLRKKGFGIKVSGVIVFESLPKINVKYEILVGYPARSRGSYVGFSNESLAIALVALIALLFRLKFSSL</sequence>
<evidence type="ECO:0000256" key="1">
    <source>
        <dbReference type="SAM" id="Phobius"/>
    </source>
</evidence>
<accession>A0A0S1XBC3</accession>
<keyword evidence="1" id="KW-1133">Transmembrane helix</keyword>
<keyword evidence="1" id="KW-0812">Transmembrane</keyword>
<dbReference type="RefSeq" id="WP_056933783.1">
    <property type="nucleotide sequence ID" value="NZ_CP013050.1"/>
</dbReference>
<feature type="transmembrane region" description="Helical" evidence="1">
    <location>
        <begin position="12"/>
        <end position="35"/>
    </location>
</feature>
<keyword evidence="1" id="KW-0472">Membrane</keyword>
<feature type="transmembrane region" description="Helical" evidence="1">
    <location>
        <begin position="135"/>
        <end position="155"/>
    </location>
</feature>
<reference evidence="2 3" key="1">
    <citation type="journal article" date="2016" name="Genome Announc.">
        <title>Complete genome sequence of the hyperthermophilic and piezophilic archaeon Thermococcus barophilus Ch5, capable of growth at the expense of hydrogenogenesis from carbon monoxide and formate.</title>
        <authorList>
            <person name="Oger P."/>
            <person name="Sokolova T.G."/>
            <person name="Kozhevnikova D.A."/>
            <person name="Taranov E.A."/>
            <person name="Vannier P."/>
            <person name="Lee H.S."/>
            <person name="Kwon K.K."/>
            <person name="Kang S.G."/>
            <person name="Lee J.H."/>
            <person name="Bonch-Osmolovskaya E.A."/>
            <person name="Lebedinsky A.V."/>
        </authorList>
    </citation>
    <scope>NUCLEOTIDE SEQUENCE [LARGE SCALE GENOMIC DNA]</scope>
    <source>
        <strain evidence="3">Ch5</strain>
    </source>
</reference>
<proteinExistence type="predicted"/>
<name>A0A0S1XBC3_THEBA</name>
<organism evidence="2 3">
    <name type="scientific">Thermococcus barophilus</name>
    <dbReference type="NCBI Taxonomy" id="55802"/>
    <lineage>
        <taxon>Archaea</taxon>
        <taxon>Methanobacteriati</taxon>
        <taxon>Methanobacteriota</taxon>
        <taxon>Thermococci</taxon>
        <taxon>Thermococcales</taxon>
        <taxon>Thermococcaceae</taxon>
        <taxon>Thermococcus</taxon>
    </lineage>
</organism>
<dbReference type="PATRIC" id="fig|55802.8.peg.1095"/>
<protein>
    <recommendedName>
        <fullName evidence="4">Membrane-bound metal-dependent hydrolase</fullName>
    </recommendedName>
</protein>
<evidence type="ECO:0000313" key="3">
    <source>
        <dbReference type="Proteomes" id="UP000066042"/>
    </source>
</evidence>
<dbReference type="GeneID" id="26136368"/>
<gene>
    <name evidence="2" type="ORF">TBCH5v1_1104</name>
</gene>
<dbReference type="STRING" id="55802.TBCH5v1_1104"/>
<dbReference type="AlphaFoldDB" id="A0A0S1XBC3"/>
<feature type="transmembrane region" description="Helical" evidence="1">
    <location>
        <begin position="71"/>
        <end position="94"/>
    </location>
</feature>
<dbReference type="Proteomes" id="UP000066042">
    <property type="component" value="Chromosome"/>
</dbReference>
<feature type="transmembrane region" description="Helical" evidence="1">
    <location>
        <begin position="47"/>
        <end position="65"/>
    </location>
</feature>
<evidence type="ECO:0000313" key="2">
    <source>
        <dbReference type="EMBL" id="ALM75044.1"/>
    </source>
</evidence>
<dbReference type="EMBL" id="CP013050">
    <property type="protein sequence ID" value="ALM75044.1"/>
    <property type="molecule type" value="Genomic_DNA"/>
</dbReference>
<dbReference type="Pfam" id="PF04307">
    <property type="entry name" value="YdjM"/>
    <property type="match status" value="1"/>
</dbReference>